<keyword evidence="4" id="KW-1185">Reference proteome</keyword>
<dbReference type="PANTHER" id="PTHR34846:SF5">
    <property type="entry name" value="CARBOXYMUCONOLACTONE DECARBOXYLASE-LIKE DOMAIN-CONTAINING PROTEIN"/>
    <property type="match status" value="1"/>
</dbReference>
<sequence length="261" mass="27975">MNPRIDLAELEPAAYRAMLGLEQYLSASPLPAPLRELVKLRASQLNGCAFCVSLHSHQAKNGGEADERLFSLVTWRESPFFTQAERAALALTEAATRLDAEGVPDEVWNEAAAHYDDRQLAALVMTVATVNAWNRIGVSTRLEPSRGQGGRPLNDLPVDASSAVGDARARLPVGPHRAARYGETVGLRRAVVDTERPHLPEQAGQRGVGGRDAERPADLRGSRAARRMPGLPASTVTYSTASPTTATDRSPRTSGPPATPC</sequence>
<feature type="compositionally biased region" description="Basic and acidic residues" evidence="1">
    <location>
        <begin position="209"/>
        <end position="221"/>
    </location>
</feature>
<dbReference type="PANTHER" id="PTHR34846">
    <property type="entry name" value="4-CARBOXYMUCONOLACTONE DECARBOXYLASE FAMILY PROTEIN (AFU_ORTHOLOGUE AFUA_6G11590)"/>
    <property type="match status" value="1"/>
</dbReference>
<evidence type="ECO:0000256" key="1">
    <source>
        <dbReference type="SAM" id="MobiDB-lite"/>
    </source>
</evidence>
<feature type="region of interest" description="Disordered" evidence="1">
    <location>
        <begin position="191"/>
        <end position="261"/>
    </location>
</feature>
<dbReference type="InterPro" id="IPR004675">
    <property type="entry name" value="AhpD_core"/>
</dbReference>
<protein>
    <submittedName>
        <fullName evidence="3">AhpD family alkylhydroperoxidase</fullName>
    </submittedName>
</protein>
<keyword evidence="3" id="KW-0575">Peroxidase</keyword>
<feature type="compositionally biased region" description="Polar residues" evidence="1">
    <location>
        <begin position="234"/>
        <end position="248"/>
    </location>
</feature>
<dbReference type="Gene3D" id="1.20.1290.10">
    <property type="entry name" value="AhpD-like"/>
    <property type="match status" value="1"/>
</dbReference>
<dbReference type="AlphaFoldDB" id="A0A7W9HCE5"/>
<dbReference type="EMBL" id="JACHNE010000001">
    <property type="protein sequence ID" value="MBB5799426.1"/>
    <property type="molecule type" value="Genomic_DNA"/>
</dbReference>
<evidence type="ECO:0000313" key="4">
    <source>
        <dbReference type="Proteomes" id="UP000590647"/>
    </source>
</evidence>
<dbReference type="NCBIfam" id="TIGR00778">
    <property type="entry name" value="ahpD_dom"/>
    <property type="match status" value="1"/>
</dbReference>
<evidence type="ECO:0000259" key="2">
    <source>
        <dbReference type="Pfam" id="PF02627"/>
    </source>
</evidence>
<gene>
    <name evidence="3" type="ORF">HDA41_007390</name>
</gene>
<name>A0A7W9HCE5_9ACTN</name>
<reference evidence="3 4" key="1">
    <citation type="submission" date="2020-08" db="EMBL/GenBank/DDBJ databases">
        <title>Sequencing the genomes of 1000 actinobacteria strains.</title>
        <authorList>
            <person name="Klenk H.-P."/>
        </authorList>
    </citation>
    <scope>NUCLEOTIDE SEQUENCE [LARGE SCALE GENOMIC DNA]</scope>
    <source>
        <strain evidence="3 4">DSM 40084</strain>
    </source>
</reference>
<dbReference type="Pfam" id="PF02627">
    <property type="entry name" value="CMD"/>
    <property type="match status" value="1"/>
</dbReference>
<dbReference type="GO" id="GO:0051920">
    <property type="term" value="F:peroxiredoxin activity"/>
    <property type="evidence" value="ECO:0007669"/>
    <property type="project" value="InterPro"/>
</dbReference>
<dbReference type="InterPro" id="IPR003779">
    <property type="entry name" value="CMD-like"/>
</dbReference>
<organism evidence="3 4">
    <name type="scientific">Streptomyces caelestis</name>
    <dbReference type="NCBI Taxonomy" id="36816"/>
    <lineage>
        <taxon>Bacteria</taxon>
        <taxon>Bacillati</taxon>
        <taxon>Actinomycetota</taxon>
        <taxon>Actinomycetes</taxon>
        <taxon>Kitasatosporales</taxon>
        <taxon>Streptomycetaceae</taxon>
        <taxon>Streptomyces</taxon>
    </lineage>
</organism>
<accession>A0A7W9HCE5</accession>
<dbReference type="InterPro" id="IPR029032">
    <property type="entry name" value="AhpD-like"/>
</dbReference>
<feature type="domain" description="Carboxymuconolactone decarboxylase-like" evidence="2">
    <location>
        <begin position="12"/>
        <end position="93"/>
    </location>
</feature>
<evidence type="ECO:0000313" key="3">
    <source>
        <dbReference type="EMBL" id="MBB5799426.1"/>
    </source>
</evidence>
<dbReference type="SUPFAM" id="SSF69118">
    <property type="entry name" value="AhpD-like"/>
    <property type="match status" value="1"/>
</dbReference>
<keyword evidence="3" id="KW-0560">Oxidoreductase</keyword>
<comment type="caution">
    <text evidence="3">The sequence shown here is derived from an EMBL/GenBank/DDBJ whole genome shotgun (WGS) entry which is preliminary data.</text>
</comment>
<dbReference type="Proteomes" id="UP000590647">
    <property type="component" value="Unassembled WGS sequence"/>
</dbReference>
<proteinExistence type="predicted"/>